<evidence type="ECO:0000313" key="1">
    <source>
        <dbReference type="EMBL" id="PTL58160.1"/>
    </source>
</evidence>
<reference evidence="1 2" key="1">
    <citation type="submission" date="2018-03" db="EMBL/GenBank/DDBJ databases">
        <title>Aquarubrobacter algicola gen. nov., sp. nov., a novel actinobacterium isolated from shallow eutrophic lake during the end of cyanobacterial harmful algal blooms.</title>
        <authorList>
            <person name="Chun S.J."/>
        </authorList>
    </citation>
    <scope>NUCLEOTIDE SEQUENCE [LARGE SCALE GENOMIC DNA]</scope>
    <source>
        <strain evidence="1 2">Seoho-28</strain>
    </source>
</reference>
<dbReference type="EMBL" id="PYYB01000001">
    <property type="protein sequence ID" value="PTL58160.1"/>
    <property type="molecule type" value="Genomic_DNA"/>
</dbReference>
<gene>
    <name evidence="1" type="ORF">C7Y72_00090</name>
</gene>
<evidence type="ECO:0000313" key="2">
    <source>
        <dbReference type="Proteomes" id="UP000240739"/>
    </source>
</evidence>
<comment type="caution">
    <text evidence="1">The sequence shown here is derived from an EMBL/GenBank/DDBJ whole genome shotgun (WGS) entry which is preliminary data.</text>
</comment>
<dbReference type="AlphaFoldDB" id="A0A2T4UG06"/>
<protein>
    <submittedName>
        <fullName evidence="1">Uncharacterized protein</fullName>
    </submittedName>
</protein>
<accession>A0A2T4UG06</accession>
<name>A0A2T4UG06_9ACTN</name>
<dbReference type="InterPro" id="IPR056238">
    <property type="entry name" value="YunG-like"/>
</dbReference>
<organism evidence="1 2">
    <name type="scientific">Paraconexibacter algicola</name>
    <dbReference type="NCBI Taxonomy" id="2133960"/>
    <lineage>
        <taxon>Bacteria</taxon>
        <taxon>Bacillati</taxon>
        <taxon>Actinomycetota</taxon>
        <taxon>Thermoleophilia</taxon>
        <taxon>Solirubrobacterales</taxon>
        <taxon>Paraconexibacteraceae</taxon>
        <taxon>Paraconexibacter</taxon>
    </lineage>
</organism>
<keyword evidence="2" id="KW-1185">Reference proteome</keyword>
<dbReference type="Pfam" id="PF24585">
    <property type="entry name" value="YunG"/>
    <property type="match status" value="1"/>
</dbReference>
<sequence>MPETTTLTLAAIEAAIRESWGRDTSDDPDEWTPEVPTRGQCAVTSIVLRELLGGEILMADVFGSHIDGERHAWNRLPGGIEIDLTLDQFRAGETLGPAAPDEPYVTDTGIDRGALLSARVRQRLGLTA</sequence>
<proteinExistence type="predicted"/>
<dbReference type="Proteomes" id="UP000240739">
    <property type="component" value="Unassembled WGS sequence"/>
</dbReference>
<dbReference type="OrthoDB" id="9792518at2"/>
<dbReference type="RefSeq" id="WP_107566598.1">
    <property type="nucleotide sequence ID" value="NZ_PYYB01000001.1"/>
</dbReference>